<dbReference type="KEGG" id="lmi:LMXM_32_0440"/>
<protein>
    <submittedName>
        <fullName evidence="1">Uncharacterized protein</fullName>
    </submittedName>
</protein>
<dbReference type="GeneID" id="13453808"/>
<dbReference type="Proteomes" id="UP000007259">
    <property type="component" value="Chromosome 32"/>
</dbReference>
<dbReference type="OrthoDB" id="272603at2759"/>
<gene>
    <name evidence="1" type="ORF">LMXM_32_0440</name>
</gene>
<name>E9B3M2_LEIMU</name>
<organism evidence="1 2">
    <name type="scientific">Leishmania mexicana (strain MHOM/GT/2001/U1103)</name>
    <dbReference type="NCBI Taxonomy" id="929439"/>
    <lineage>
        <taxon>Eukaryota</taxon>
        <taxon>Discoba</taxon>
        <taxon>Euglenozoa</taxon>
        <taxon>Kinetoplastea</taxon>
        <taxon>Metakinetoplastina</taxon>
        <taxon>Trypanosomatida</taxon>
        <taxon>Trypanosomatidae</taxon>
        <taxon>Leishmaniinae</taxon>
        <taxon>Leishmania</taxon>
    </lineage>
</organism>
<dbReference type="OMA" id="AWRAQWA"/>
<keyword evidence="2" id="KW-1185">Reference proteome</keyword>
<proteinExistence type="predicted"/>
<accession>E9B3M2</accession>
<dbReference type="PhylomeDB" id="E9B3M2"/>
<dbReference type="VEuPathDB" id="TriTrypDB:LmxM.32.0440"/>
<reference evidence="1 2" key="1">
    <citation type="journal article" date="2011" name="Genome Res.">
        <title>Chromosome and gene copy number variation allow major structural change between species and strains of Leishmania.</title>
        <authorList>
            <person name="Rogers M.B."/>
            <person name="Hilley J.D."/>
            <person name="Dickens N.J."/>
            <person name="Wilkes J."/>
            <person name="Bates P.A."/>
            <person name="Depledge D.P."/>
            <person name="Harris D."/>
            <person name="Her Y."/>
            <person name="Herzyk P."/>
            <person name="Imamura H."/>
            <person name="Otto T.D."/>
            <person name="Sanders M."/>
            <person name="Seeger K."/>
            <person name="Dujardin J.C."/>
            <person name="Berriman M."/>
            <person name="Smith D.F."/>
            <person name="Hertz-Fowler C."/>
            <person name="Mottram J.C."/>
        </authorList>
    </citation>
    <scope>NUCLEOTIDE SEQUENCE [LARGE SCALE GENOMIC DNA]</scope>
    <source>
        <strain evidence="1 2">MHOM/GT/2001/U1103</strain>
    </source>
</reference>
<evidence type="ECO:0000313" key="2">
    <source>
        <dbReference type="Proteomes" id="UP000007259"/>
    </source>
</evidence>
<dbReference type="RefSeq" id="XP_003878289.1">
    <property type="nucleotide sequence ID" value="XM_003878240.1"/>
</dbReference>
<sequence length="220" mass="24280">MHDRTLSGSGHHRTAVATWSYLLPSLRQNVEQAVPDSLYEKLLADEIPLTPAECRQLADAQRLLRFELQQRIGLLEDSLADAALPYFLQWPALFQRAWLRLPMGQGCASVTEATRDAVAPAPPSFVHAPAALLITEWAPTLSPASPPACSNGLVGRGALVPRLAQLTRHVISCVEEDLDRLERDSEPREDGLPRSRRQVALETAWRAQWAALLSWHGGTS</sequence>
<dbReference type="AlphaFoldDB" id="E9B3M2"/>
<dbReference type="EMBL" id="FR799585">
    <property type="protein sequence ID" value="CBZ29839.1"/>
    <property type="molecule type" value="Genomic_DNA"/>
</dbReference>
<evidence type="ECO:0000313" key="1">
    <source>
        <dbReference type="EMBL" id="CBZ29839.1"/>
    </source>
</evidence>